<dbReference type="InterPro" id="IPR025287">
    <property type="entry name" value="WAK_GUB"/>
</dbReference>
<evidence type="ECO:0000256" key="11">
    <source>
        <dbReference type="ARBA" id="ARBA00023180"/>
    </source>
</evidence>
<protein>
    <submittedName>
        <fullName evidence="19">Wall-associated receptor kinase 2</fullName>
    </submittedName>
</protein>
<feature type="domain" description="Protein kinase" evidence="17">
    <location>
        <begin position="368"/>
        <end position="639"/>
    </location>
</feature>
<keyword evidence="15" id="KW-1133">Transmembrane helix</keyword>
<accession>A0A6A1V583</accession>
<dbReference type="CDD" id="cd00054">
    <property type="entry name" value="EGF_CA"/>
    <property type="match status" value="1"/>
</dbReference>
<evidence type="ECO:0000256" key="10">
    <source>
        <dbReference type="ARBA" id="ARBA00023157"/>
    </source>
</evidence>
<dbReference type="InterPro" id="IPR000719">
    <property type="entry name" value="Prot_kinase_dom"/>
</dbReference>
<dbReference type="SUPFAM" id="SSF56112">
    <property type="entry name" value="Protein kinase-like (PK-like)"/>
    <property type="match status" value="1"/>
</dbReference>
<keyword evidence="20" id="KW-1185">Reference proteome</keyword>
<dbReference type="GO" id="GO:0004674">
    <property type="term" value="F:protein serine/threonine kinase activity"/>
    <property type="evidence" value="ECO:0007669"/>
    <property type="project" value="UniProtKB-KW"/>
</dbReference>
<dbReference type="GO" id="GO:0005886">
    <property type="term" value="C:plasma membrane"/>
    <property type="evidence" value="ECO:0007669"/>
    <property type="project" value="TreeGrafter"/>
</dbReference>
<dbReference type="InterPro" id="IPR049883">
    <property type="entry name" value="NOTCH1_EGF-like"/>
</dbReference>
<dbReference type="Gene3D" id="2.10.25.10">
    <property type="entry name" value="Laminin"/>
    <property type="match status" value="2"/>
</dbReference>
<dbReference type="PROSITE" id="PS01187">
    <property type="entry name" value="EGF_CA"/>
    <property type="match status" value="1"/>
</dbReference>
<dbReference type="InterPro" id="IPR001881">
    <property type="entry name" value="EGF-like_Ca-bd_dom"/>
</dbReference>
<evidence type="ECO:0000259" key="18">
    <source>
        <dbReference type="PROSITE" id="PS50026"/>
    </source>
</evidence>
<keyword evidence="6" id="KW-0677">Repeat</keyword>
<evidence type="ECO:0000256" key="6">
    <source>
        <dbReference type="ARBA" id="ARBA00022737"/>
    </source>
</evidence>
<evidence type="ECO:0000256" key="14">
    <source>
        <dbReference type="PROSITE-ProRule" id="PRU00076"/>
    </source>
</evidence>
<name>A0A6A1V583_9ROSI</name>
<comment type="caution">
    <text evidence="14">Lacks conserved residue(s) required for the propagation of feature annotation.</text>
</comment>
<keyword evidence="8 19" id="KW-0418">Kinase</keyword>
<dbReference type="Gene3D" id="3.30.200.20">
    <property type="entry name" value="Phosphorylase Kinase, domain 1"/>
    <property type="match status" value="1"/>
</dbReference>
<dbReference type="InterPro" id="IPR011009">
    <property type="entry name" value="Kinase-like_dom_sf"/>
</dbReference>
<keyword evidence="15" id="KW-0472">Membrane</keyword>
<evidence type="ECO:0000313" key="19">
    <source>
        <dbReference type="EMBL" id="KAB1207007.1"/>
    </source>
</evidence>
<comment type="subcellular location">
    <subcellularLocation>
        <location evidence="1">Membrane</location>
        <topology evidence="1">Single-pass type I membrane protein</topology>
    </subcellularLocation>
</comment>
<dbReference type="Pfam" id="PF07645">
    <property type="entry name" value="EGF_CA"/>
    <property type="match status" value="1"/>
</dbReference>
<dbReference type="SMART" id="SM00220">
    <property type="entry name" value="S_TKc"/>
    <property type="match status" value="1"/>
</dbReference>
<feature type="signal peptide" evidence="16">
    <location>
        <begin position="1"/>
        <end position="27"/>
    </location>
</feature>
<evidence type="ECO:0000256" key="4">
    <source>
        <dbReference type="ARBA" id="ARBA00022679"/>
    </source>
</evidence>
<dbReference type="InterPro" id="IPR018097">
    <property type="entry name" value="EGF_Ca-bd_CS"/>
</dbReference>
<feature type="transmembrane region" description="Helical" evidence="15">
    <location>
        <begin position="340"/>
        <end position="362"/>
    </location>
</feature>
<keyword evidence="5 16" id="KW-0732">Signal</keyword>
<comment type="catalytic activity">
    <reaction evidence="13">
        <text>L-threonyl-[protein] + ATP = O-phospho-L-threonyl-[protein] + ADP + H(+)</text>
        <dbReference type="Rhea" id="RHEA:46608"/>
        <dbReference type="Rhea" id="RHEA-COMP:11060"/>
        <dbReference type="Rhea" id="RHEA-COMP:11605"/>
        <dbReference type="ChEBI" id="CHEBI:15378"/>
        <dbReference type="ChEBI" id="CHEBI:30013"/>
        <dbReference type="ChEBI" id="CHEBI:30616"/>
        <dbReference type="ChEBI" id="CHEBI:61977"/>
        <dbReference type="ChEBI" id="CHEBI:456216"/>
    </reaction>
</comment>
<evidence type="ECO:0000256" key="15">
    <source>
        <dbReference type="SAM" id="Phobius"/>
    </source>
</evidence>
<dbReference type="EMBL" id="RXIC02000025">
    <property type="protein sequence ID" value="KAB1207007.1"/>
    <property type="molecule type" value="Genomic_DNA"/>
</dbReference>
<proteinExistence type="predicted"/>
<comment type="catalytic activity">
    <reaction evidence="12">
        <text>L-seryl-[protein] + ATP = O-phospho-L-seryl-[protein] + ADP + H(+)</text>
        <dbReference type="Rhea" id="RHEA:17989"/>
        <dbReference type="Rhea" id="RHEA-COMP:9863"/>
        <dbReference type="Rhea" id="RHEA-COMP:11604"/>
        <dbReference type="ChEBI" id="CHEBI:15378"/>
        <dbReference type="ChEBI" id="CHEBI:29999"/>
        <dbReference type="ChEBI" id="CHEBI:30616"/>
        <dbReference type="ChEBI" id="CHEBI:83421"/>
        <dbReference type="ChEBI" id="CHEBI:456216"/>
    </reaction>
</comment>
<evidence type="ECO:0000256" key="9">
    <source>
        <dbReference type="ARBA" id="ARBA00022840"/>
    </source>
</evidence>
<organism evidence="19 20">
    <name type="scientific">Morella rubra</name>
    <name type="common">Chinese bayberry</name>
    <dbReference type="NCBI Taxonomy" id="262757"/>
    <lineage>
        <taxon>Eukaryota</taxon>
        <taxon>Viridiplantae</taxon>
        <taxon>Streptophyta</taxon>
        <taxon>Embryophyta</taxon>
        <taxon>Tracheophyta</taxon>
        <taxon>Spermatophyta</taxon>
        <taxon>Magnoliopsida</taxon>
        <taxon>eudicotyledons</taxon>
        <taxon>Gunneridae</taxon>
        <taxon>Pentapetalae</taxon>
        <taxon>rosids</taxon>
        <taxon>fabids</taxon>
        <taxon>Fagales</taxon>
        <taxon>Myricaceae</taxon>
        <taxon>Morella</taxon>
    </lineage>
</organism>
<feature type="domain" description="EGF-like" evidence="18">
    <location>
        <begin position="286"/>
        <end position="331"/>
    </location>
</feature>
<evidence type="ECO:0000313" key="20">
    <source>
        <dbReference type="Proteomes" id="UP000516437"/>
    </source>
</evidence>
<dbReference type="GO" id="GO:0007166">
    <property type="term" value="P:cell surface receptor signaling pathway"/>
    <property type="evidence" value="ECO:0007669"/>
    <property type="project" value="InterPro"/>
</dbReference>
<evidence type="ECO:0000256" key="2">
    <source>
        <dbReference type="ARBA" id="ARBA00022527"/>
    </source>
</evidence>
<feature type="domain" description="EGF-like" evidence="18">
    <location>
        <begin position="235"/>
        <end position="285"/>
    </location>
</feature>
<dbReference type="InterPro" id="IPR000742">
    <property type="entry name" value="EGF"/>
</dbReference>
<dbReference type="PROSITE" id="PS50026">
    <property type="entry name" value="EGF_3"/>
    <property type="match status" value="2"/>
</dbReference>
<dbReference type="FunFam" id="1.10.510.10:FF:000084">
    <property type="entry name" value="Wall-associated receptor kinase 2"/>
    <property type="match status" value="1"/>
</dbReference>
<dbReference type="PROSITE" id="PS00010">
    <property type="entry name" value="ASX_HYDROXYL"/>
    <property type="match status" value="1"/>
</dbReference>
<dbReference type="PANTHER" id="PTHR27005">
    <property type="entry name" value="WALL-ASSOCIATED RECEPTOR KINASE-LIKE 21"/>
    <property type="match status" value="1"/>
</dbReference>
<dbReference type="Proteomes" id="UP000516437">
    <property type="component" value="Chromosome 7"/>
</dbReference>
<dbReference type="PROSITE" id="PS00108">
    <property type="entry name" value="PROTEIN_KINASE_ST"/>
    <property type="match status" value="1"/>
</dbReference>
<dbReference type="GO" id="GO:0005524">
    <property type="term" value="F:ATP binding"/>
    <property type="evidence" value="ECO:0007669"/>
    <property type="project" value="UniProtKB-KW"/>
</dbReference>
<keyword evidence="15" id="KW-0812">Transmembrane</keyword>
<keyword evidence="11" id="KW-0325">Glycoprotein</keyword>
<keyword evidence="10" id="KW-1015">Disulfide bond</keyword>
<evidence type="ECO:0000259" key="17">
    <source>
        <dbReference type="PROSITE" id="PS50011"/>
    </source>
</evidence>
<evidence type="ECO:0000256" key="5">
    <source>
        <dbReference type="ARBA" id="ARBA00022729"/>
    </source>
</evidence>
<evidence type="ECO:0000256" key="8">
    <source>
        <dbReference type="ARBA" id="ARBA00022777"/>
    </source>
</evidence>
<dbReference type="FunFam" id="2.10.25.10:FF:000038">
    <property type="entry name" value="Fibrillin 2"/>
    <property type="match status" value="1"/>
</dbReference>
<dbReference type="InterPro" id="IPR008271">
    <property type="entry name" value="Ser/Thr_kinase_AS"/>
</dbReference>
<dbReference type="GO" id="GO:0030247">
    <property type="term" value="F:polysaccharide binding"/>
    <property type="evidence" value="ECO:0007669"/>
    <property type="project" value="InterPro"/>
</dbReference>
<dbReference type="PANTHER" id="PTHR27005:SF468">
    <property type="entry name" value="OS01G0310500 PROTEIN"/>
    <property type="match status" value="1"/>
</dbReference>
<dbReference type="SMART" id="SM00181">
    <property type="entry name" value="EGF"/>
    <property type="match status" value="2"/>
</dbReference>
<feature type="chain" id="PRO_5025392849" evidence="16">
    <location>
        <begin position="28"/>
        <end position="639"/>
    </location>
</feature>
<dbReference type="InterPro" id="IPR045274">
    <property type="entry name" value="WAK-like"/>
</dbReference>
<dbReference type="PROSITE" id="PS50011">
    <property type="entry name" value="PROTEIN_KINASE_DOM"/>
    <property type="match status" value="1"/>
</dbReference>
<sequence>MGLNGKLLQIILPGAIVFSMVAAGAAAAPKPGCRNKCGDVEIPFPFGIGEGCYLNEKFNVTCDDSQKPKKGNVTITKISVEDHEMHVLQRVARDCYAPSGALVEYNATRLLTGMFFISKTKNKFTVLGCDTYAYLRGIQKKEAYWTGCMSLCYSLQNVANGSCSGVGCCEVEIPDGLQDIQVQVHSYFNHTNVSDFNPCGYAFVVEQNQFNFTIGSLRDLPEEKFPLVLDWVVDNKSSCAESSNKPDFPCQRINSECLDVETGSGYYCKCKQGYQGNPYLPDGCQDIDECGNPNLNNCTQAKNCFNTEGNYTCRCPKWHRGDGRKGGEDCVPEFLRVIKIAIGIGIGLIAIPVCSCWLYLVLRKRKLIRLREQFFQKNEGLILEQRLRNHAGSRETAKIFTLEELKSATKNFNESRIIGRGGFGTVYKGLHRIMGLLQSRSPRQWIKTKVSNSLMRDAFRVHTSGRTASTISWETRLRIAAKTAEALSYLHSAASTPIIHRDVKSTNILLDQKFTAKVSDFGTSRLVPRDKKEVATVVQGTLGYLDPEYLQTNQLTEKSDVYSFGVVLVELLTGEKVVSFDRSEEARSLAKYFLTSLKEDKLSEVLENRISEEGNNEQIKEVVELAKRCLRLKGRRGRL</sequence>
<evidence type="ECO:0000256" key="13">
    <source>
        <dbReference type="ARBA" id="ARBA00047951"/>
    </source>
</evidence>
<evidence type="ECO:0000256" key="3">
    <source>
        <dbReference type="ARBA" id="ARBA00022536"/>
    </source>
</evidence>
<keyword evidence="4" id="KW-0808">Transferase</keyword>
<evidence type="ECO:0000256" key="12">
    <source>
        <dbReference type="ARBA" id="ARBA00047558"/>
    </source>
</evidence>
<evidence type="ECO:0000256" key="16">
    <source>
        <dbReference type="SAM" id="SignalP"/>
    </source>
</evidence>
<keyword evidence="7" id="KW-0547">Nucleotide-binding</keyword>
<dbReference type="AlphaFoldDB" id="A0A6A1V583"/>
<reference evidence="19 20" key="1">
    <citation type="journal article" date="2019" name="Plant Biotechnol. J.">
        <title>The red bayberry genome and genetic basis of sex determination.</title>
        <authorList>
            <person name="Jia H.M."/>
            <person name="Jia H.J."/>
            <person name="Cai Q.L."/>
            <person name="Wang Y."/>
            <person name="Zhao H.B."/>
            <person name="Yang W.F."/>
            <person name="Wang G.Y."/>
            <person name="Li Y.H."/>
            <person name="Zhan D.L."/>
            <person name="Shen Y.T."/>
            <person name="Niu Q.F."/>
            <person name="Chang L."/>
            <person name="Qiu J."/>
            <person name="Zhao L."/>
            <person name="Xie H.B."/>
            <person name="Fu W.Y."/>
            <person name="Jin J."/>
            <person name="Li X.W."/>
            <person name="Jiao Y."/>
            <person name="Zhou C.C."/>
            <person name="Tu T."/>
            <person name="Chai C.Y."/>
            <person name="Gao J.L."/>
            <person name="Fan L.J."/>
            <person name="van de Weg E."/>
            <person name="Wang J.Y."/>
            <person name="Gao Z.S."/>
        </authorList>
    </citation>
    <scope>NUCLEOTIDE SEQUENCE [LARGE SCALE GENOMIC DNA]</scope>
    <source>
        <tissue evidence="19">Leaves</tissue>
    </source>
</reference>
<dbReference type="OrthoDB" id="4062651at2759"/>
<dbReference type="SMART" id="SM00179">
    <property type="entry name" value="EGF_CA"/>
    <property type="match status" value="1"/>
</dbReference>
<dbReference type="Gene3D" id="1.10.510.10">
    <property type="entry name" value="Transferase(Phosphotransferase) domain 1"/>
    <property type="match status" value="1"/>
</dbReference>
<gene>
    <name evidence="19" type="ORF">CJ030_MR7G008077</name>
</gene>
<keyword evidence="2" id="KW-0723">Serine/threonine-protein kinase</keyword>
<comment type="caution">
    <text evidence="19">The sequence shown here is derived from an EMBL/GenBank/DDBJ whole genome shotgun (WGS) entry which is preliminary data.</text>
</comment>
<keyword evidence="3 14" id="KW-0245">EGF-like domain</keyword>
<dbReference type="GO" id="GO:0005509">
    <property type="term" value="F:calcium ion binding"/>
    <property type="evidence" value="ECO:0007669"/>
    <property type="project" value="InterPro"/>
</dbReference>
<dbReference type="InterPro" id="IPR000152">
    <property type="entry name" value="EGF-type_Asp/Asn_hydroxyl_site"/>
</dbReference>
<dbReference type="Pfam" id="PF00069">
    <property type="entry name" value="Pkinase"/>
    <property type="match status" value="1"/>
</dbReference>
<dbReference type="Pfam" id="PF13947">
    <property type="entry name" value="GUB_WAK_bind"/>
    <property type="match status" value="1"/>
</dbReference>
<keyword evidence="9" id="KW-0067">ATP-binding</keyword>
<evidence type="ECO:0000256" key="7">
    <source>
        <dbReference type="ARBA" id="ARBA00022741"/>
    </source>
</evidence>
<keyword evidence="19" id="KW-0675">Receptor</keyword>
<evidence type="ECO:0000256" key="1">
    <source>
        <dbReference type="ARBA" id="ARBA00004479"/>
    </source>
</evidence>